<reference evidence="2 3" key="1">
    <citation type="submission" date="2016-05" db="EMBL/GenBank/DDBJ databases">
        <title>Paenibacillus oryzae. sp. nov., isolated from the rice root.</title>
        <authorList>
            <person name="Zhang J."/>
            <person name="Zhang X."/>
        </authorList>
    </citation>
    <scope>NUCLEOTIDE SEQUENCE [LARGE SCALE GENOMIC DNA]</scope>
    <source>
        <strain evidence="2 3">1DrF-4</strain>
    </source>
</reference>
<comment type="similarity">
    <text evidence="1">Belongs to the ROK (NagC/XylR) family.</text>
</comment>
<sequence>MEAGMDIQKGMGHVVGIDVGGTKTMVCIASADGDVKLLEKWETSQHGKPELFFEWLFDGLKSLLAKMDLTLDQISGVGIGFPGVISQGGKLSHAPALPWPEGDLLPYIRQYYQGHVKLGNDVNMALLGECWQGAAQGKRHVLLLTVGTGIGGAMLLNGMLYEGAGGAAGEAGYAIVDLPALNGKPLDGDAFGPLESVTSGTGIGALARAYYKDKAMSGSDSVGAPQVLQGAIAGDADALAIMEKPLQHMAAFIGSATSLLNPELVLLGGGVADSGEYYVKEIAERVPSFTPFHVDIRRAGLGNKAGAIGAAAAAARIFEQ</sequence>
<keyword evidence="3" id="KW-1185">Reference proteome</keyword>
<gene>
    <name evidence="2" type="ORF">A7K91_09595</name>
</gene>
<dbReference type="Gene3D" id="3.30.420.40">
    <property type="match status" value="2"/>
</dbReference>
<evidence type="ECO:0000256" key="1">
    <source>
        <dbReference type="ARBA" id="ARBA00006479"/>
    </source>
</evidence>
<dbReference type="PANTHER" id="PTHR18964">
    <property type="entry name" value="ROK (REPRESSOR, ORF, KINASE) FAMILY"/>
    <property type="match status" value="1"/>
</dbReference>
<organism evidence="2 3">
    <name type="scientific">Paenibacillus oryzae</name>
    <dbReference type="NCBI Taxonomy" id="1844972"/>
    <lineage>
        <taxon>Bacteria</taxon>
        <taxon>Bacillati</taxon>
        <taxon>Bacillota</taxon>
        <taxon>Bacilli</taxon>
        <taxon>Bacillales</taxon>
        <taxon>Paenibacillaceae</taxon>
        <taxon>Paenibacillus</taxon>
    </lineage>
</organism>
<dbReference type="EMBL" id="LYPA01000076">
    <property type="protein sequence ID" value="OBR62961.1"/>
    <property type="molecule type" value="Genomic_DNA"/>
</dbReference>
<evidence type="ECO:0008006" key="4">
    <source>
        <dbReference type="Google" id="ProtNLM"/>
    </source>
</evidence>
<dbReference type="PANTHER" id="PTHR18964:SF149">
    <property type="entry name" value="BIFUNCTIONAL UDP-N-ACETYLGLUCOSAMINE 2-EPIMERASE_N-ACETYLMANNOSAMINE KINASE"/>
    <property type="match status" value="1"/>
</dbReference>
<dbReference type="AlphaFoldDB" id="A0A1A5YBI9"/>
<dbReference type="SUPFAM" id="SSF53067">
    <property type="entry name" value="Actin-like ATPase domain"/>
    <property type="match status" value="1"/>
</dbReference>
<comment type="caution">
    <text evidence="2">The sequence shown here is derived from an EMBL/GenBank/DDBJ whole genome shotgun (WGS) entry which is preliminary data.</text>
</comment>
<proteinExistence type="inferred from homology"/>
<dbReference type="STRING" id="1844972.A7K91_09595"/>
<name>A0A1A5YBI9_9BACL</name>
<dbReference type="InterPro" id="IPR043129">
    <property type="entry name" value="ATPase_NBD"/>
</dbReference>
<dbReference type="OrthoDB" id="9795247at2"/>
<dbReference type="Pfam" id="PF00480">
    <property type="entry name" value="ROK"/>
    <property type="match status" value="1"/>
</dbReference>
<accession>A0A1A5YBI9</accession>
<dbReference type="InterPro" id="IPR000600">
    <property type="entry name" value="ROK"/>
</dbReference>
<evidence type="ECO:0000313" key="3">
    <source>
        <dbReference type="Proteomes" id="UP000092024"/>
    </source>
</evidence>
<protein>
    <recommendedName>
        <fullName evidence="4">Transcriptional regulator</fullName>
    </recommendedName>
</protein>
<dbReference type="Proteomes" id="UP000092024">
    <property type="component" value="Unassembled WGS sequence"/>
</dbReference>
<evidence type="ECO:0000313" key="2">
    <source>
        <dbReference type="EMBL" id="OBR62961.1"/>
    </source>
</evidence>